<dbReference type="GO" id="GO:0005506">
    <property type="term" value="F:iron ion binding"/>
    <property type="evidence" value="ECO:0007669"/>
    <property type="project" value="InterPro"/>
</dbReference>
<keyword evidence="2 5" id="KW-0479">Metal-binding</keyword>
<dbReference type="EMBL" id="CP034867">
    <property type="protein sequence ID" value="QCI22969.1"/>
    <property type="molecule type" value="Genomic_DNA"/>
</dbReference>
<evidence type="ECO:0000259" key="6">
    <source>
        <dbReference type="Pfam" id="PF01106"/>
    </source>
</evidence>
<dbReference type="Pfam" id="PF01106">
    <property type="entry name" value="NifU"/>
    <property type="match status" value="1"/>
</dbReference>
<feature type="binding site" evidence="5">
    <location>
        <position position="150"/>
    </location>
    <ligand>
        <name>[4Fe-4S] cluster</name>
        <dbReference type="ChEBI" id="CHEBI:49883"/>
    </ligand>
</feature>
<dbReference type="Proteomes" id="UP000298716">
    <property type="component" value="Chromosome"/>
</dbReference>
<keyword evidence="4 5" id="KW-0411">Iron-sulfur</keyword>
<dbReference type="PANTHER" id="PTHR11178:SF51">
    <property type="entry name" value="FE_S BIOGENESIS PROTEIN NFUA"/>
    <property type="match status" value="1"/>
</dbReference>
<dbReference type="PANTHER" id="PTHR11178">
    <property type="entry name" value="IRON-SULFUR CLUSTER SCAFFOLD PROTEIN NFU-RELATED"/>
    <property type="match status" value="1"/>
</dbReference>
<dbReference type="InterPro" id="IPR017726">
    <property type="entry name" value="Fe/S_biogenesis_protein_NfuA"/>
</dbReference>
<dbReference type="GO" id="GO:0016226">
    <property type="term" value="P:iron-sulfur cluster assembly"/>
    <property type="evidence" value="ECO:0007669"/>
    <property type="project" value="UniProtKB-UniRule"/>
</dbReference>
<feature type="domain" description="Core" evidence="7">
    <location>
        <begin position="2"/>
        <end position="100"/>
    </location>
</feature>
<evidence type="ECO:0000256" key="3">
    <source>
        <dbReference type="ARBA" id="ARBA00023004"/>
    </source>
</evidence>
<feature type="domain" description="NIF system FeS cluster assembly NifU C-terminal" evidence="6">
    <location>
        <begin position="112"/>
        <end position="178"/>
    </location>
</feature>
<sequence length="192" mass="21456">MINISQNAQEHFTKLLLNEPNGTQIRIFIVNPGTPSAECGVSFCPENEVEKSDIQLKYEKFFVYVNKNILSYLKNSEIDLIVDKLGSQLTLKAPYAKNNFSKKTSSSLEEAVKHFLNVEINPQLSMHGGQVNLIQINQDGIATIQFSGGCNGCSMIGLTLKETVEKRLLASFSEIKKVCDDTDHLHGKHSFY</sequence>
<comment type="cofactor">
    <cofactor evidence="5">
        <name>[4Fe-4S] cluster</name>
        <dbReference type="ChEBI" id="CHEBI:49883"/>
    </cofactor>
    <text evidence="5">Binds 1 [4Fe-4S] cluster per subunit. The cluster is presumably bound at the interface of two monomers.</text>
</comment>
<dbReference type="AlphaFoldDB" id="A0A4D6Y291"/>
<protein>
    <recommendedName>
        <fullName evidence="5">Fe/S biogenesis protein NfuA</fullName>
    </recommendedName>
</protein>
<comment type="function">
    <text evidence="5">Involved in iron-sulfur cluster biogenesis. Binds a 4Fe-4S cluster, can transfer this cluster to apoproteins, and thereby intervenes in the maturation of Fe/S proteins. Could also act as a scaffold/chaperone for damaged Fe/S proteins.</text>
</comment>
<dbReference type="Pfam" id="PF01521">
    <property type="entry name" value="Fe-S_biosyn"/>
    <property type="match status" value="1"/>
</dbReference>
<dbReference type="InterPro" id="IPR000361">
    <property type="entry name" value="ATAP_core_dom"/>
</dbReference>
<comment type="subunit">
    <text evidence="5">Homodimer.</text>
</comment>
<dbReference type="GO" id="GO:0051539">
    <property type="term" value="F:4 iron, 4 sulfur cluster binding"/>
    <property type="evidence" value="ECO:0007669"/>
    <property type="project" value="UniProtKB-UniRule"/>
</dbReference>
<accession>A0A4D6Y291</accession>
<organism evidence="8 9">
    <name type="scientific">Buchnera aphidicola</name>
    <name type="common">Macrosiphum gaurae</name>
    <dbReference type="NCBI Taxonomy" id="2315801"/>
    <lineage>
        <taxon>Bacteria</taxon>
        <taxon>Pseudomonadati</taxon>
        <taxon>Pseudomonadota</taxon>
        <taxon>Gammaproteobacteria</taxon>
        <taxon>Enterobacterales</taxon>
        <taxon>Erwiniaceae</taxon>
        <taxon>Buchnera</taxon>
    </lineage>
</organism>
<dbReference type="InterPro" id="IPR001075">
    <property type="entry name" value="NIF_FeS_clus_asmbl_NifU_C"/>
</dbReference>
<dbReference type="InterPro" id="IPR034904">
    <property type="entry name" value="FSCA_dom_sf"/>
</dbReference>
<evidence type="ECO:0000313" key="9">
    <source>
        <dbReference type="Proteomes" id="UP000298716"/>
    </source>
</evidence>
<evidence type="ECO:0000259" key="7">
    <source>
        <dbReference type="Pfam" id="PF01521"/>
    </source>
</evidence>
<dbReference type="InterPro" id="IPR035903">
    <property type="entry name" value="HesB-like_dom_sf"/>
</dbReference>
<evidence type="ECO:0000256" key="1">
    <source>
        <dbReference type="ARBA" id="ARBA00022485"/>
    </source>
</evidence>
<evidence type="ECO:0000256" key="2">
    <source>
        <dbReference type="ARBA" id="ARBA00022723"/>
    </source>
</evidence>
<dbReference type="Gene3D" id="2.60.300.12">
    <property type="entry name" value="HesB-like domain"/>
    <property type="match status" value="1"/>
</dbReference>
<gene>
    <name evidence="5" type="primary">nfuA</name>
    <name evidence="8" type="ORF">D9V72_02770</name>
</gene>
<reference evidence="8 9" key="2">
    <citation type="submission" date="2019-05" db="EMBL/GenBank/DDBJ databases">
        <title>Genome evolution of the obligate endosymbiont Buchnera aphidicola.</title>
        <authorList>
            <person name="Moran N.A."/>
        </authorList>
    </citation>
    <scope>NUCLEOTIDE SEQUENCE [LARGE SCALE GENOMIC DNA]</scope>
    <source>
        <strain evidence="8 9">Mga</strain>
    </source>
</reference>
<keyword evidence="3 5" id="KW-0408">Iron</keyword>
<dbReference type="Gene3D" id="3.30.300.130">
    <property type="entry name" value="Fe-S cluster assembly (FSCA)"/>
    <property type="match status" value="1"/>
</dbReference>
<evidence type="ECO:0000256" key="4">
    <source>
        <dbReference type="ARBA" id="ARBA00023014"/>
    </source>
</evidence>
<evidence type="ECO:0000313" key="8">
    <source>
        <dbReference type="EMBL" id="QCI22969.1"/>
    </source>
</evidence>
<keyword evidence="1 5" id="KW-0004">4Fe-4S</keyword>
<comment type="similarity">
    <text evidence="5">Belongs to the NfuA family.</text>
</comment>
<feature type="binding site" evidence="5">
    <location>
        <position position="153"/>
    </location>
    <ligand>
        <name>[4Fe-4S] cluster</name>
        <dbReference type="ChEBI" id="CHEBI:49883"/>
    </ligand>
</feature>
<dbReference type="GO" id="GO:0051604">
    <property type="term" value="P:protein maturation"/>
    <property type="evidence" value="ECO:0007669"/>
    <property type="project" value="UniProtKB-UniRule"/>
</dbReference>
<evidence type="ECO:0000256" key="5">
    <source>
        <dbReference type="HAMAP-Rule" id="MF_01637"/>
    </source>
</evidence>
<dbReference type="RefSeq" id="WP_158355298.1">
    <property type="nucleotide sequence ID" value="NZ_CP034867.1"/>
</dbReference>
<dbReference type="SUPFAM" id="SSF117916">
    <property type="entry name" value="Fe-S cluster assembly (FSCA) domain-like"/>
    <property type="match status" value="1"/>
</dbReference>
<dbReference type="HAMAP" id="MF_01637">
    <property type="entry name" value="Fe_S_biogen_NfuA"/>
    <property type="match status" value="1"/>
</dbReference>
<proteinExistence type="inferred from homology"/>
<dbReference type="SUPFAM" id="SSF89360">
    <property type="entry name" value="HesB-like domain"/>
    <property type="match status" value="1"/>
</dbReference>
<name>A0A4D6Y291_9GAMM</name>
<dbReference type="OrthoDB" id="9785450at2"/>
<reference evidence="8 9" key="1">
    <citation type="submission" date="2018-12" db="EMBL/GenBank/DDBJ databases">
        <authorList>
            <person name="Chong R.A."/>
        </authorList>
    </citation>
    <scope>NUCLEOTIDE SEQUENCE [LARGE SCALE GENOMIC DNA]</scope>
    <source>
        <strain evidence="8 9">Mga</strain>
    </source>
</reference>